<sequence length="188" mass="21330">METYTPNVTANNSHNFYIPSTHPPLMSDEIIREVENLFDFYSTLSGTSYNDDYGINNPDDSNTPSRTGSLQRGSYRMNSLNNKNNNNNNRDSILSNNSVNSTTSSLIIANDLPKLLNNTLQNQSNSLEQSVIQFEHGTSTHCSTIKLLPFTSFFNTLYVCPKSLNMSGKHNFPRFKEILLKYRKICLK</sequence>
<evidence type="ECO:0000313" key="3">
    <source>
        <dbReference type="Proteomes" id="UP000269396"/>
    </source>
</evidence>
<name>A0A3P8FPR9_9TREM</name>
<proteinExistence type="predicted"/>
<reference evidence="2 3" key="1">
    <citation type="submission" date="2018-11" db="EMBL/GenBank/DDBJ databases">
        <authorList>
            <consortium name="Pathogen Informatics"/>
        </authorList>
    </citation>
    <scope>NUCLEOTIDE SEQUENCE [LARGE SCALE GENOMIC DNA]</scope>
    <source>
        <strain>Denwood</strain>
        <strain evidence="3">Zambia</strain>
    </source>
</reference>
<evidence type="ECO:0000313" key="2">
    <source>
        <dbReference type="EMBL" id="VDP78352.1"/>
    </source>
</evidence>
<organism evidence="2 3">
    <name type="scientific">Schistosoma mattheei</name>
    <dbReference type="NCBI Taxonomy" id="31246"/>
    <lineage>
        <taxon>Eukaryota</taxon>
        <taxon>Metazoa</taxon>
        <taxon>Spiralia</taxon>
        <taxon>Lophotrochozoa</taxon>
        <taxon>Platyhelminthes</taxon>
        <taxon>Trematoda</taxon>
        <taxon>Digenea</taxon>
        <taxon>Strigeidida</taxon>
        <taxon>Schistosomatoidea</taxon>
        <taxon>Schistosomatidae</taxon>
        <taxon>Schistosoma</taxon>
    </lineage>
</organism>
<keyword evidence="3" id="KW-1185">Reference proteome</keyword>
<gene>
    <name evidence="2" type="ORF">SMTD_LOCUS18913</name>
</gene>
<dbReference type="Proteomes" id="UP000269396">
    <property type="component" value="Unassembled WGS sequence"/>
</dbReference>
<protein>
    <submittedName>
        <fullName evidence="2">Uncharacterized protein</fullName>
    </submittedName>
</protein>
<feature type="region of interest" description="Disordered" evidence="1">
    <location>
        <begin position="52"/>
        <end position="74"/>
    </location>
</feature>
<feature type="compositionally biased region" description="Polar residues" evidence="1">
    <location>
        <begin position="58"/>
        <end position="72"/>
    </location>
</feature>
<accession>A0A3P8FPR9</accession>
<dbReference type="AlphaFoldDB" id="A0A3P8FPR9"/>
<evidence type="ECO:0000256" key="1">
    <source>
        <dbReference type="SAM" id="MobiDB-lite"/>
    </source>
</evidence>
<dbReference type="EMBL" id="UZAL01041348">
    <property type="protein sequence ID" value="VDP78352.1"/>
    <property type="molecule type" value="Genomic_DNA"/>
</dbReference>